<dbReference type="GO" id="GO:0016836">
    <property type="term" value="F:hydro-lyase activity"/>
    <property type="evidence" value="ECO:0007669"/>
    <property type="project" value="TreeGrafter"/>
</dbReference>
<organism evidence="9">
    <name type="scientific">Thrips palmi</name>
    <name type="common">Melon thrips</name>
    <dbReference type="NCBI Taxonomy" id="161013"/>
    <lineage>
        <taxon>Eukaryota</taxon>
        <taxon>Metazoa</taxon>
        <taxon>Ecdysozoa</taxon>
        <taxon>Arthropoda</taxon>
        <taxon>Hexapoda</taxon>
        <taxon>Insecta</taxon>
        <taxon>Pterygota</taxon>
        <taxon>Neoptera</taxon>
        <taxon>Paraneoptera</taxon>
        <taxon>Thysanoptera</taxon>
        <taxon>Terebrantia</taxon>
        <taxon>Thripoidea</taxon>
        <taxon>Thripidae</taxon>
        <taxon>Thrips</taxon>
    </lineage>
</organism>
<comment type="function">
    <text evidence="6">May play a role in fatty acid biosynthesis and insulin sensitivity.</text>
</comment>
<dbReference type="KEGG" id="tpal:117649733"/>
<dbReference type="InterPro" id="IPR014748">
    <property type="entry name" value="Enoyl-CoA_hydra_C"/>
</dbReference>
<evidence type="ECO:0000256" key="2">
    <source>
        <dbReference type="ARBA" id="ARBA00022832"/>
    </source>
</evidence>
<accession>A0A6P8ZTN8</accession>
<dbReference type="SUPFAM" id="SSF52096">
    <property type="entry name" value="ClpP/crotonase"/>
    <property type="match status" value="1"/>
</dbReference>
<dbReference type="CDD" id="cd06558">
    <property type="entry name" value="crotonase-like"/>
    <property type="match status" value="1"/>
</dbReference>
<evidence type="ECO:0000256" key="7">
    <source>
        <dbReference type="ARBA" id="ARBA00040545"/>
    </source>
</evidence>
<dbReference type="Gene3D" id="1.10.12.10">
    <property type="entry name" value="Lyase 2-enoyl-coa Hydratase, Chain A, domain 2"/>
    <property type="match status" value="1"/>
</dbReference>
<evidence type="ECO:0000313" key="9">
    <source>
        <dbReference type="RefSeq" id="XP_034248633.1"/>
    </source>
</evidence>
<reference evidence="9" key="1">
    <citation type="submission" date="2025-08" db="UniProtKB">
        <authorList>
            <consortium name="RefSeq"/>
        </authorList>
    </citation>
    <scope>IDENTIFICATION</scope>
    <source>
        <tissue evidence="9">Total insect</tissue>
    </source>
</reference>
<keyword evidence="5" id="KW-0496">Mitochondrion</keyword>
<dbReference type="FunCoup" id="A0A6P8ZTN8">
    <property type="interactions" value="687"/>
</dbReference>
<sequence>MEGDLKSVYKLYCLFTVGLTISSLRETTKARNRRSHNCLCRKVLCIALIVFSECSINMQANFRQILHNFLKNEGKAFCTTSTALSKPFTKVSEADGVREITLCGPARNALSVNMMEEITHNITKDQDDVDLRVIVLKAEGPIFSAGHNLKELNSDSKDVHRAVFKTASKMMLSILHCPVPVVASVHGLAAAAGCQLVAGCDIAICSENASFSTPGAQVGIFCSTPGIALARAVPSKIAADMLFTGDTISAQKALQYGLVSRVVPDALLGEELSKVTSSICAKSRSVIELGKKFLYSQIQQDIFTAYRLGENVMISNVSMIDAQEGMNSFLSKRKPQWKHTSE</sequence>
<dbReference type="GO" id="GO:0005739">
    <property type="term" value="C:mitochondrion"/>
    <property type="evidence" value="ECO:0007669"/>
    <property type="project" value="UniProtKB-SubCell"/>
</dbReference>
<dbReference type="GO" id="GO:0006631">
    <property type="term" value="P:fatty acid metabolic process"/>
    <property type="evidence" value="ECO:0007669"/>
    <property type="project" value="UniProtKB-KW"/>
</dbReference>
<dbReference type="GeneID" id="117649733"/>
<keyword evidence="2" id="KW-0276">Fatty acid metabolism</keyword>
<comment type="subcellular location">
    <subcellularLocation>
        <location evidence="1">Mitochondrion</location>
    </subcellularLocation>
</comment>
<evidence type="ECO:0000256" key="3">
    <source>
        <dbReference type="ARBA" id="ARBA00022946"/>
    </source>
</evidence>
<dbReference type="PANTHER" id="PTHR43602">
    <property type="match status" value="1"/>
</dbReference>
<dbReference type="InParanoid" id="A0A6P8ZTN8"/>
<dbReference type="OrthoDB" id="2139957at2759"/>
<dbReference type="InterPro" id="IPR052377">
    <property type="entry name" value="Mitochondrial_ECH-domain"/>
</dbReference>
<dbReference type="Pfam" id="PF00378">
    <property type="entry name" value="ECH_1"/>
    <property type="match status" value="1"/>
</dbReference>
<keyword evidence="8" id="KW-1185">Reference proteome</keyword>
<evidence type="ECO:0000313" key="8">
    <source>
        <dbReference type="Proteomes" id="UP000515158"/>
    </source>
</evidence>
<dbReference type="Proteomes" id="UP000515158">
    <property type="component" value="Unplaced"/>
</dbReference>
<evidence type="ECO:0000256" key="1">
    <source>
        <dbReference type="ARBA" id="ARBA00004173"/>
    </source>
</evidence>
<evidence type="ECO:0000256" key="6">
    <source>
        <dbReference type="ARBA" id="ARBA00037410"/>
    </source>
</evidence>
<dbReference type="InterPro" id="IPR001753">
    <property type="entry name" value="Enoyl-CoA_hydra/iso"/>
</dbReference>
<dbReference type="RefSeq" id="XP_034248633.1">
    <property type="nucleotide sequence ID" value="XM_034392742.1"/>
</dbReference>
<keyword evidence="4" id="KW-0443">Lipid metabolism</keyword>
<dbReference type="PANTHER" id="PTHR43602:SF1">
    <property type="entry name" value="ENOYL-COA HYDRATASE DOMAIN-CONTAINING PROTEIN 3, MITOCHONDRIAL"/>
    <property type="match status" value="1"/>
</dbReference>
<protein>
    <recommendedName>
        <fullName evidence="7">Enoyl-CoA hydratase domain-containing protein 3, mitochondrial</fullName>
    </recommendedName>
</protein>
<dbReference type="Gene3D" id="3.90.226.10">
    <property type="entry name" value="2-enoyl-CoA Hydratase, Chain A, domain 1"/>
    <property type="match status" value="1"/>
</dbReference>
<gene>
    <name evidence="9" type="primary">LOC117649733</name>
</gene>
<dbReference type="AlphaFoldDB" id="A0A6P8ZTN8"/>
<evidence type="ECO:0000256" key="4">
    <source>
        <dbReference type="ARBA" id="ARBA00023098"/>
    </source>
</evidence>
<name>A0A6P8ZTN8_THRPL</name>
<evidence type="ECO:0000256" key="5">
    <source>
        <dbReference type="ARBA" id="ARBA00023128"/>
    </source>
</evidence>
<proteinExistence type="predicted"/>
<dbReference type="InterPro" id="IPR029045">
    <property type="entry name" value="ClpP/crotonase-like_dom_sf"/>
</dbReference>
<keyword evidence="3" id="KW-0809">Transit peptide</keyword>